<sequence>MLNAPLLSLLSNCIFLITAKALSVLKWERRKPLPIVVLTHNPRSSPRIPTTNIFINPQPKHPSSSHSEPMARTKTTTRRPAPEHAHHPTTRPTSSRGKRPLIEEEDEEEKFLFLSHSLPPRSNRGNDYQYLLRPVRETYDLNPCAYKDVFASFPLEEFDDERFATFQHYIFHNMIVVKCPLCQSFLVDLDALSNNGLDFTHIFAFQGWLPLFDIKTCVYPNLVREFYASMC</sequence>
<evidence type="ECO:0000313" key="4">
    <source>
        <dbReference type="Proteomes" id="UP001341840"/>
    </source>
</evidence>
<feature type="chain" id="PRO_5045254681" evidence="2">
    <location>
        <begin position="22"/>
        <end position="231"/>
    </location>
</feature>
<dbReference type="Proteomes" id="UP001341840">
    <property type="component" value="Unassembled WGS sequence"/>
</dbReference>
<accession>A0ABU6YRI0</accession>
<feature type="signal peptide" evidence="2">
    <location>
        <begin position="1"/>
        <end position="21"/>
    </location>
</feature>
<gene>
    <name evidence="3" type="ORF">PIB30_079643</name>
</gene>
<evidence type="ECO:0000313" key="3">
    <source>
        <dbReference type="EMBL" id="MED6212066.1"/>
    </source>
</evidence>
<protein>
    <submittedName>
        <fullName evidence="3">Uncharacterized protein</fullName>
    </submittedName>
</protein>
<feature type="region of interest" description="Disordered" evidence="1">
    <location>
        <begin position="46"/>
        <end position="100"/>
    </location>
</feature>
<feature type="compositionally biased region" description="Polar residues" evidence="1">
    <location>
        <begin position="46"/>
        <end position="67"/>
    </location>
</feature>
<dbReference type="EMBL" id="JASCZI010242791">
    <property type="protein sequence ID" value="MED6212066.1"/>
    <property type="molecule type" value="Genomic_DNA"/>
</dbReference>
<comment type="caution">
    <text evidence="3">The sequence shown here is derived from an EMBL/GenBank/DDBJ whole genome shotgun (WGS) entry which is preliminary data.</text>
</comment>
<organism evidence="3 4">
    <name type="scientific">Stylosanthes scabra</name>
    <dbReference type="NCBI Taxonomy" id="79078"/>
    <lineage>
        <taxon>Eukaryota</taxon>
        <taxon>Viridiplantae</taxon>
        <taxon>Streptophyta</taxon>
        <taxon>Embryophyta</taxon>
        <taxon>Tracheophyta</taxon>
        <taxon>Spermatophyta</taxon>
        <taxon>Magnoliopsida</taxon>
        <taxon>eudicotyledons</taxon>
        <taxon>Gunneridae</taxon>
        <taxon>Pentapetalae</taxon>
        <taxon>rosids</taxon>
        <taxon>fabids</taxon>
        <taxon>Fabales</taxon>
        <taxon>Fabaceae</taxon>
        <taxon>Papilionoideae</taxon>
        <taxon>50 kb inversion clade</taxon>
        <taxon>dalbergioids sensu lato</taxon>
        <taxon>Dalbergieae</taxon>
        <taxon>Pterocarpus clade</taxon>
        <taxon>Stylosanthes</taxon>
    </lineage>
</organism>
<name>A0ABU6YRI0_9FABA</name>
<evidence type="ECO:0000256" key="1">
    <source>
        <dbReference type="SAM" id="MobiDB-lite"/>
    </source>
</evidence>
<reference evidence="3 4" key="1">
    <citation type="journal article" date="2023" name="Plants (Basel)">
        <title>Bridging the Gap: Combining Genomics and Transcriptomics Approaches to Understand Stylosanthes scabra, an Orphan Legume from the Brazilian Caatinga.</title>
        <authorList>
            <person name="Ferreira-Neto J.R.C."/>
            <person name="da Silva M.D."/>
            <person name="Binneck E."/>
            <person name="de Melo N.F."/>
            <person name="da Silva R.H."/>
            <person name="de Melo A.L.T.M."/>
            <person name="Pandolfi V."/>
            <person name="Bustamante F.O."/>
            <person name="Brasileiro-Vidal A.C."/>
            <person name="Benko-Iseppon A.M."/>
        </authorList>
    </citation>
    <scope>NUCLEOTIDE SEQUENCE [LARGE SCALE GENOMIC DNA]</scope>
    <source>
        <tissue evidence="3">Leaves</tissue>
    </source>
</reference>
<keyword evidence="4" id="KW-1185">Reference proteome</keyword>
<proteinExistence type="predicted"/>
<keyword evidence="2" id="KW-0732">Signal</keyword>
<evidence type="ECO:0000256" key="2">
    <source>
        <dbReference type="SAM" id="SignalP"/>
    </source>
</evidence>